<comment type="caution">
    <text evidence="7">The sequence shown here is derived from an EMBL/GenBank/DDBJ whole genome shotgun (WGS) entry which is preliminary data.</text>
</comment>
<evidence type="ECO:0000256" key="2">
    <source>
        <dbReference type="ARBA" id="ARBA00023015"/>
    </source>
</evidence>
<name>A0A5C8HQZ1_9MICO</name>
<feature type="compositionally biased region" description="Gly residues" evidence="5">
    <location>
        <begin position="24"/>
        <end position="35"/>
    </location>
</feature>
<keyword evidence="4" id="KW-0804">Transcription</keyword>
<dbReference type="GO" id="GO:0003700">
    <property type="term" value="F:DNA-binding transcription factor activity"/>
    <property type="evidence" value="ECO:0007669"/>
    <property type="project" value="TreeGrafter"/>
</dbReference>
<feature type="compositionally biased region" description="Gly residues" evidence="5">
    <location>
        <begin position="55"/>
        <end position="68"/>
    </location>
</feature>
<dbReference type="EMBL" id="VRSW01000001">
    <property type="protein sequence ID" value="TXK06434.1"/>
    <property type="molecule type" value="Genomic_DNA"/>
</dbReference>
<evidence type="ECO:0000259" key="6">
    <source>
        <dbReference type="Pfam" id="PF03466"/>
    </source>
</evidence>
<evidence type="ECO:0000313" key="7">
    <source>
        <dbReference type="EMBL" id="TXK06434.1"/>
    </source>
</evidence>
<evidence type="ECO:0000256" key="1">
    <source>
        <dbReference type="ARBA" id="ARBA00009437"/>
    </source>
</evidence>
<dbReference type="GO" id="GO:0032993">
    <property type="term" value="C:protein-DNA complex"/>
    <property type="evidence" value="ECO:0007669"/>
    <property type="project" value="TreeGrafter"/>
</dbReference>
<dbReference type="CDD" id="cd08414">
    <property type="entry name" value="PBP2_LTTR_aromatics_like"/>
    <property type="match status" value="1"/>
</dbReference>
<feature type="region of interest" description="Disordered" evidence="5">
    <location>
        <begin position="1"/>
        <end position="74"/>
    </location>
</feature>
<keyword evidence="2" id="KW-0805">Transcription regulation</keyword>
<dbReference type="Pfam" id="PF03466">
    <property type="entry name" value="LysR_substrate"/>
    <property type="match status" value="1"/>
</dbReference>
<comment type="similarity">
    <text evidence="1">Belongs to the LysR transcriptional regulatory family.</text>
</comment>
<evidence type="ECO:0000256" key="4">
    <source>
        <dbReference type="ARBA" id="ARBA00023163"/>
    </source>
</evidence>
<dbReference type="AlphaFoldDB" id="A0A5C8HQZ1"/>
<keyword evidence="8" id="KW-1185">Reference proteome</keyword>
<evidence type="ECO:0000313" key="8">
    <source>
        <dbReference type="Proteomes" id="UP000321196"/>
    </source>
</evidence>
<dbReference type="OrthoDB" id="3388207at2"/>
<proteinExistence type="inferred from homology"/>
<dbReference type="RefSeq" id="WP_147825238.1">
    <property type="nucleotide sequence ID" value="NZ_BAAARG010000001.1"/>
</dbReference>
<feature type="compositionally biased region" description="Low complexity" evidence="5">
    <location>
        <begin position="36"/>
        <end position="54"/>
    </location>
</feature>
<dbReference type="PANTHER" id="PTHR30346">
    <property type="entry name" value="TRANSCRIPTIONAL DUAL REGULATOR HCAR-RELATED"/>
    <property type="match status" value="1"/>
</dbReference>
<dbReference type="Proteomes" id="UP000321196">
    <property type="component" value="Unassembled WGS sequence"/>
</dbReference>
<dbReference type="SUPFAM" id="SSF53850">
    <property type="entry name" value="Periplasmic binding protein-like II"/>
    <property type="match status" value="1"/>
</dbReference>
<protein>
    <submittedName>
        <fullName evidence="7">Transcriptional regulator</fullName>
    </submittedName>
</protein>
<keyword evidence="3" id="KW-0238">DNA-binding</keyword>
<accession>A0A5C8HQZ1</accession>
<sequence>MSSARRGPAGKSGKRPLSHAKGAAGKGAVGKGTAGKGAARGAKASAARGQAGKSGTKGAGTSGAGKSGAGKNARGTTVVFDSPVAEKPGPFRLGVVAGATPGKWIAVWRERYPDIELELVPTDSAAAREALLAGGIDLAIVREPFSHDDLHVIALYEEVVGAVVSVDSALEAAAELTLADFAGEVVIVPRDDVTNFGSIAGAVEPKFAAPETTEDAIQTVATGVGVVIVPMSIARAHRRKDVTFRPIVGAEPTQVALAWERANDSAEVQAFIGIVRGRTAQSSRG</sequence>
<gene>
    <name evidence="7" type="ORF">FVP60_05620</name>
</gene>
<dbReference type="PANTHER" id="PTHR30346:SF0">
    <property type="entry name" value="HCA OPERON TRANSCRIPTIONAL ACTIVATOR HCAR"/>
    <property type="match status" value="1"/>
</dbReference>
<organism evidence="7 8">
    <name type="scientific">Microbacterium mitrae</name>
    <dbReference type="NCBI Taxonomy" id="664640"/>
    <lineage>
        <taxon>Bacteria</taxon>
        <taxon>Bacillati</taxon>
        <taxon>Actinomycetota</taxon>
        <taxon>Actinomycetes</taxon>
        <taxon>Micrococcales</taxon>
        <taxon>Microbacteriaceae</taxon>
        <taxon>Microbacterium</taxon>
    </lineage>
</organism>
<dbReference type="Gene3D" id="3.40.190.10">
    <property type="entry name" value="Periplasmic binding protein-like II"/>
    <property type="match status" value="2"/>
</dbReference>
<dbReference type="GO" id="GO:0003677">
    <property type="term" value="F:DNA binding"/>
    <property type="evidence" value="ECO:0007669"/>
    <property type="project" value="UniProtKB-KW"/>
</dbReference>
<evidence type="ECO:0000256" key="3">
    <source>
        <dbReference type="ARBA" id="ARBA00023125"/>
    </source>
</evidence>
<reference evidence="7 8" key="1">
    <citation type="submission" date="2019-08" db="EMBL/GenBank/DDBJ databases">
        <authorList>
            <person name="Dong K."/>
        </authorList>
    </citation>
    <scope>NUCLEOTIDE SEQUENCE [LARGE SCALE GENOMIC DNA]</scope>
    <source>
        <strain evidence="7 8">M4-8</strain>
    </source>
</reference>
<evidence type="ECO:0000256" key="5">
    <source>
        <dbReference type="SAM" id="MobiDB-lite"/>
    </source>
</evidence>
<feature type="domain" description="LysR substrate-binding" evidence="6">
    <location>
        <begin position="89"/>
        <end position="278"/>
    </location>
</feature>
<dbReference type="InterPro" id="IPR005119">
    <property type="entry name" value="LysR_subst-bd"/>
</dbReference>